<dbReference type="Pfam" id="PF14602">
    <property type="entry name" value="Hexapep_2"/>
    <property type="match status" value="1"/>
</dbReference>
<dbReference type="PANTHER" id="PTHR23416:SF23">
    <property type="entry name" value="ACETYLTRANSFERASE C18B11.09C-RELATED"/>
    <property type="match status" value="1"/>
</dbReference>
<dbReference type="STRING" id="388413.ALPR1_09980"/>
<accession>A3HRR7</accession>
<sequence length="192" mass="21822">MIDKLLKPGSKSREIINYFRFLYLAFANHIVSRIPSYIIREFFYRYMYGMKIGKNSHIQMGVRVYAPSKIKIGTNCSIGHGSLLDGRRGIEIGNYVDLAGYVRIFTLGHDLDDKEYKSTGAKVKIGDYASLFTGVYVLPGRTIAEGTAVALSSVVTKDTLPWSIYAGNPAKLIRARKIDNLTYERNYKRYFH</sequence>
<dbReference type="EMBL" id="AAXU02000001">
    <property type="protein sequence ID" value="EAZ82535.1"/>
    <property type="molecule type" value="Genomic_DNA"/>
</dbReference>
<keyword evidence="2" id="KW-0808">Transferase</keyword>
<dbReference type="HOGENOM" id="CLU_051638_7_2_10"/>
<evidence type="ECO:0000313" key="3">
    <source>
        <dbReference type="EMBL" id="EAZ82535.1"/>
    </source>
</evidence>
<dbReference type="GO" id="GO:0008374">
    <property type="term" value="F:O-acyltransferase activity"/>
    <property type="evidence" value="ECO:0007669"/>
    <property type="project" value="TreeGrafter"/>
</dbReference>
<keyword evidence="4" id="KW-1185">Reference proteome</keyword>
<comment type="caution">
    <text evidence="3">The sequence shown here is derived from an EMBL/GenBank/DDBJ whole genome shotgun (WGS) entry which is preliminary data.</text>
</comment>
<proteinExistence type="inferred from homology"/>
<dbReference type="PANTHER" id="PTHR23416">
    <property type="entry name" value="SIALIC ACID SYNTHASE-RELATED"/>
    <property type="match status" value="1"/>
</dbReference>
<name>A3HRR7_9BACT</name>
<evidence type="ECO:0000256" key="1">
    <source>
        <dbReference type="ARBA" id="ARBA00007274"/>
    </source>
</evidence>
<dbReference type="InterPro" id="IPR011004">
    <property type="entry name" value="Trimer_LpxA-like_sf"/>
</dbReference>
<dbReference type="CDD" id="cd04647">
    <property type="entry name" value="LbH_MAT_like"/>
    <property type="match status" value="1"/>
</dbReference>
<dbReference type="GO" id="GO:0005829">
    <property type="term" value="C:cytosol"/>
    <property type="evidence" value="ECO:0007669"/>
    <property type="project" value="TreeGrafter"/>
</dbReference>
<organism evidence="3 4">
    <name type="scientific">Algoriphagus machipongonensis</name>
    <dbReference type="NCBI Taxonomy" id="388413"/>
    <lineage>
        <taxon>Bacteria</taxon>
        <taxon>Pseudomonadati</taxon>
        <taxon>Bacteroidota</taxon>
        <taxon>Cytophagia</taxon>
        <taxon>Cytophagales</taxon>
        <taxon>Cyclobacteriaceae</taxon>
        <taxon>Algoriphagus</taxon>
    </lineage>
</organism>
<evidence type="ECO:0000313" key="4">
    <source>
        <dbReference type="Proteomes" id="UP000003919"/>
    </source>
</evidence>
<dbReference type="Gene3D" id="2.160.10.10">
    <property type="entry name" value="Hexapeptide repeat proteins"/>
    <property type="match status" value="1"/>
</dbReference>
<dbReference type="InterPro" id="IPR051159">
    <property type="entry name" value="Hexapeptide_acetyltransf"/>
</dbReference>
<dbReference type="SMR" id="A3HRR7"/>
<dbReference type="SUPFAM" id="SSF51161">
    <property type="entry name" value="Trimeric LpxA-like enzymes"/>
    <property type="match status" value="1"/>
</dbReference>
<reference evidence="3 4" key="1">
    <citation type="journal article" date="2011" name="J. Bacteriol.">
        <title>Complete genome sequence of Algoriphagus sp. PR1, bacterial prey of a colony-forming choanoflagellate.</title>
        <authorList>
            <person name="Alegado R.A."/>
            <person name="Ferriera S."/>
            <person name="Nusbaum C."/>
            <person name="Young S.K."/>
            <person name="Zeng Q."/>
            <person name="Imamovic A."/>
            <person name="Fairclough S.R."/>
            <person name="King N."/>
        </authorList>
    </citation>
    <scope>NUCLEOTIDE SEQUENCE [LARGE SCALE GENOMIC DNA]</scope>
    <source>
        <strain evidence="3 4">PR1</strain>
    </source>
</reference>
<protein>
    <submittedName>
        <fullName evidence="3">Acetyltransferase</fullName>
    </submittedName>
</protein>
<dbReference type="InterPro" id="IPR001451">
    <property type="entry name" value="Hexapep"/>
</dbReference>
<dbReference type="Proteomes" id="UP000003919">
    <property type="component" value="Unassembled WGS sequence"/>
</dbReference>
<evidence type="ECO:0000256" key="2">
    <source>
        <dbReference type="ARBA" id="ARBA00022679"/>
    </source>
</evidence>
<comment type="similarity">
    <text evidence="1">Belongs to the transferase hexapeptide repeat family.</text>
</comment>
<dbReference type="OrthoDB" id="9814490at2"/>
<gene>
    <name evidence="3" type="ORF">ALPR1_09980</name>
</gene>
<dbReference type="AlphaFoldDB" id="A3HRR7"/>
<dbReference type="eggNOG" id="COG0110">
    <property type="taxonomic scope" value="Bacteria"/>
</dbReference>
<dbReference type="RefSeq" id="WP_008200218.1">
    <property type="nucleotide sequence ID" value="NZ_CM001023.1"/>
</dbReference>